<dbReference type="EMBL" id="ML978077">
    <property type="protein sequence ID" value="KAF2010093.1"/>
    <property type="molecule type" value="Genomic_DNA"/>
</dbReference>
<keyword evidence="3" id="KW-1185">Reference proteome</keyword>
<dbReference type="RefSeq" id="XP_033378432.1">
    <property type="nucleotide sequence ID" value="XM_033531362.1"/>
</dbReference>
<feature type="region of interest" description="Disordered" evidence="1">
    <location>
        <begin position="495"/>
        <end position="518"/>
    </location>
</feature>
<name>A0A6A5XB19_9PLEO</name>
<accession>A0A6A5XB19</accession>
<feature type="region of interest" description="Disordered" evidence="1">
    <location>
        <begin position="1"/>
        <end position="63"/>
    </location>
</feature>
<dbReference type="GeneID" id="54288759"/>
<evidence type="ECO:0000256" key="1">
    <source>
        <dbReference type="SAM" id="MobiDB-lite"/>
    </source>
</evidence>
<feature type="compositionally biased region" description="Polar residues" evidence="1">
    <location>
        <begin position="44"/>
        <end position="63"/>
    </location>
</feature>
<organism evidence="2 3">
    <name type="scientific">Aaosphaeria arxii CBS 175.79</name>
    <dbReference type="NCBI Taxonomy" id="1450172"/>
    <lineage>
        <taxon>Eukaryota</taxon>
        <taxon>Fungi</taxon>
        <taxon>Dikarya</taxon>
        <taxon>Ascomycota</taxon>
        <taxon>Pezizomycotina</taxon>
        <taxon>Dothideomycetes</taxon>
        <taxon>Pleosporomycetidae</taxon>
        <taxon>Pleosporales</taxon>
        <taxon>Pleosporales incertae sedis</taxon>
        <taxon>Aaosphaeria</taxon>
    </lineage>
</organism>
<feature type="compositionally biased region" description="Basic and acidic residues" evidence="1">
    <location>
        <begin position="235"/>
        <end position="247"/>
    </location>
</feature>
<reference evidence="2" key="1">
    <citation type="journal article" date="2020" name="Stud. Mycol.">
        <title>101 Dothideomycetes genomes: a test case for predicting lifestyles and emergence of pathogens.</title>
        <authorList>
            <person name="Haridas S."/>
            <person name="Albert R."/>
            <person name="Binder M."/>
            <person name="Bloem J."/>
            <person name="Labutti K."/>
            <person name="Salamov A."/>
            <person name="Andreopoulos B."/>
            <person name="Baker S."/>
            <person name="Barry K."/>
            <person name="Bills G."/>
            <person name="Bluhm B."/>
            <person name="Cannon C."/>
            <person name="Castanera R."/>
            <person name="Culley D."/>
            <person name="Daum C."/>
            <person name="Ezra D."/>
            <person name="Gonzalez J."/>
            <person name="Henrissat B."/>
            <person name="Kuo A."/>
            <person name="Liang C."/>
            <person name="Lipzen A."/>
            <person name="Lutzoni F."/>
            <person name="Magnuson J."/>
            <person name="Mondo S."/>
            <person name="Nolan M."/>
            <person name="Ohm R."/>
            <person name="Pangilinan J."/>
            <person name="Park H.-J."/>
            <person name="Ramirez L."/>
            <person name="Alfaro M."/>
            <person name="Sun H."/>
            <person name="Tritt A."/>
            <person name="Yoshinaga Y."/>
            <person name="Zwiers L.-H."/>
            <person name="Turgeon B."/>
            <person name="Goodwin S."/>
            <person name="Spatafora J."/>
            <person name="Crous P."/>
            <person name="Grigoriev I."/>
        </authorList>
    </citation>
    <scope>NUCLEOTIDE SEQUENCE</scope>
    <source>
        <strain evidence="2">CBS 175.79</strain>
    </source>
</reference>
<dbReference type="Proteomes" id="UP000799778">
    <property type="component" value="Unassembled WGS sequence"/>
</dbReference>
<feature type="compositionally biased region" description="Basic residues" evidence="1">
    <location>
        <begin position="283"/>
        <end position="299"/>
    </location>
</feature>
<protein>
    <submittedName>
        <fullName evidence="2">Uncharacterized protein</fullName>
    </submittedName>
</protein>
<dbReference type="AlphaFoldDB" id="A0A6A5XB19"/>
<evidence type="ECO:0000313" key="2">
    <source>
        <dbReference type="EMBL" id="KAF2010093.1"/>
    </source>
</evidence>
<feature type="region of interest" description="Disordered" evidence="1">
    <location>
        <begin position="235"/>
        <end position="327"/>
    </location>
</feature>
<dbReference type="OrthoDB" id="3785839at2759"/>
<feature type="region of interest" description="Disordered" evidence="1">
    <location>
        <begin position="134"/>
        <end position="221"/>
    </location>
</feature>
<sequence length="566" mass="63903">MRGRRPWYGLMPARLDNHGMRPPVSQTAPGQRLESQAPRHASQHVFTNVPSRSQAQASERTPSQLALEEMERLNDFCRESSERFRRTGSYYEHPPRDPQLTLPPIRNVGGIFQTPGSTITYDLQRVRENGPLFREQFRDTSTTPSTVEHDLQRPRDNRPLSSGPPIPPRPVGSGRQQPRPLEVPAREPARIHPRILQERQAALVDPRARNPRGQQHLFRPGYFRPISYNSARDEILGHPFRDGDRRQLAPAPARNPVLPSASPNPEQPPLATKDPALPETPERKRKNARNPAAKPRKRKSLAEPTLPTRDETLPPQPPAIDPDTLPQSITSDYSRYKWSVLLLQVDAPSTGGPAKTAYDTLQHFLSFEQTRRTFEWHVHVTEGFIARGGNQSSFVVAYNACNPFSDKDLFNTTSFGYYHGADEDSIQWLTVSFGAQLEIIDMLKNGVREAYRWRVSMRADEKRFHRAYWLAANMLPLGALLNRAAISPPAMTTATNKEVREKANTETTPSATGVEDLSDEEVPENTGIDVTINTARRNWRNVEEQAMRYHSGLPTLLNHVVGGSEL</sequence>
<gene>
    <name evidence="2" type="ORF">BU24DRAFT_455247</name>
</gene>
<evidence type="ECO:0000313" key="3">
    <source>
        <dbReference type="Proteomes" id="UP000799778"/>
    </source>
</evidence>
<feature type="compositionally biased region" description="Basic and acidic residues" evidence="1">
    <location>
        <begin position="147"/>
        <end position="158"/>
    </location>
</feature>
<proteinExistence type="predicted"/>